<evidence type="ECO:0000313" key="2">
    <source>
        <dbReference type="EMBL" id="KAJ3504392.1"/>
    </source>
</evidence>
<dbReference type="AlphaFoldDB" id="A0A9W8MSL4"/>
<gene>
    <name evidence="2" type="ORF">NLJ89_g7957</name>
</gene>
<feature type="region of interest" description="Disordered" evidence="1">
    <location>
        <begin position="165"/>
        <end position="217"/>
    </location>
</feature>
<dbReference type="Proteomes" id="UP001148786">
    <property type="component" value="Unassembled WGS sequence"/>
</dbReference>
<reference evidence="2" key="1">
    <citation type="submission" date="2022-07" db="EMBL/GenBank/DDBJ databases">
        <title>Genome Sequence of Agrocybe chaxingu.</title>
        <authorList>
            <person name="Buettner E."/>
        </authorList>
    </citation>
    <scope>NUCLEOTIDE SEQUENCE</scope>
    <source>
        <strain evidence="2">MP-N11</strain>
    </source>
</reference>
<accession>A0A9W8MSL4</accession>
<organism evidence="2 3">
    <name type="scientific">Agrocybe chaxingu</name>
    <dbReference type="NCBI Taxonomy" id="84603"/>
    <lineage>
        <taxon>Eukaryota</taxon>
        <taxon>Fungi</taxon>
        <taxon>Dikarya</taxon>
        <taxon>Basidiomycota</taxon>
        <taxon>Agaricomycotina</taxon>
        <taxon>Agaricomycetes</taxon>
        <taxon>Agaricomycetidae</taxon>
        <taxon>Agaricales</taxon>
        <taxon>Agaricineae</taxon>
        <taxon>Strophariaceae</taxon>
        <taxon>Agrocybe</taxon>
    </lineage>
</organism>
<comment type="caution">
    <text evidence="2">The sequence shown here is derived from an EMBL/GenBank/DDBJ whole genome shotgun (WGS) entry which is preliminary data.</text>
</comment>
<evidence type="ECO:0000313" key="3">
    <source>
        <dbReference type="Proteomes" id="UP001148786"/>
    </source>
</evidence>
<dbReference type="OrthoDB" id="2123952at2759"/>
<protein>
    <submittedName>
        <fullName evidence="2">Uncharacterized protein</fullName>
    </submittedName>
</protein>
<name>A0A9W8MSL4_9AGAR</name>
<feature type="compositionally biased region" description="Polar residues" evidence="1">
    <location>
        <begin position="165"/>
        <end position="183"/>
    </location>
</feature>
<sequence>MFNFGDPGAHQHPHFPSQPLAPPVSYHQQDYNPSYTAAEPQPRQPRLVSISRTLQARGHSRHDFDTYSTDHGIDHHDGHASHDSWNSFSDSNSFVQSYQRHAPDASHLRASTNVSYHTPAPSVPLQPAFSNFDELSPFVTTISPTNTPTPPPEFVSRTPLPMMNESVSEQSDSDFWSRSQTPAASGMSRVSPAVPERAVSDPPKPRTSKHSSASSRVYPQHLHAGWAMVSLTRALR</sequence>
<evidence type="ECO:0000256" key="1">
    <source>
        <dbReference type="SAM" id="MobiDB-lite"/>
    </source>
</evidence>
<proteinExistence type="predicted"/>
<dbReference type="EMBL" id="JANKHO010001016">
    <property type="protein sequence ID" value="KAJ3504392.1"/>
    <property type="molecule type" value="Genomic_DNA"/>
</dbReference>
<keyword evidence="3" id="KW-1185">Reference proteome</keyword>
<feature type="region of interest" description="Disordered" evidence="1">
    <location>
        <begin position="1"/>
        <end position="47"/>
    </location>
</feature>
<feature type="compositionally biased region" description="Polar residues" evidence="1">
    <location>
        <begin position="26"/>
        <end position="35"/>
    </location>
</feature>